<dbReference type="RefSeq" id="WP_203365644.1">
    <property type="nucleotide sequence ID" value="NZ_WSFT01000021.1"/>
</dbReference>
<comment type="caution">
    <text evidence="1">The sequence shown here is derived from an EMBL/GenBank/DDBJ whole genome shotgun (WGS) entry which is preliminary data.</text>
</comment>
<protein>
    <submittedName>
        <fullName evidence="1">GrpB family protein</fullName>
    </submittedName>
</protein>
<proteinExistence type="predicted"/>
<dbReference type="EMBL" id="WSFT01000021">
    <property type="protein sequence ID" value="MBS4537713.1"/>
    <property type="molecule type" value="Genomic_DNA"/>
</dbReference>
<accession>A0A942Z7X7</accession>
<dbReference type="Pfam" id="PF04229">
    <property type="entry name" value="GrpB"/>
    <property type="match status" value="1"/>
</dbReference>
<dbReference type="PANTHER" id="PTHR34822:SF1">
    <property type="entry name" value="GRPB FAMILY PROTEIN"/>
    <property type="match status" value="1"/>
</dbReference>
<gene>
    <name evidence="1" type="ORF">GOQ27_04520</name>
</gene>
<keyword evidence="2" id="KW-1185">Reference proteome</keyword>
<sequence length="180" mass="21119">MIGLPRGKVKLSPYSKEWSILFEKEKDELIKSIGKFIIDIQHVGSTSIPHMDSKPIIDIVIGIKELKDGLQCMKPLEKLGYHYKGHMGKSNRLFFAKGNEDNRTHHVNIVEYGDKNWTNLILFRDYLIKHQDFKHEYEVLKKRLAREYGDDRNTYTCKKEDFILNTIELAMVEKGHKKNN</sequence>
<dbReference type="InterPro" id="IPR007344">
    <property type="entry name" value="GrpB/CoaE"/>
</dbReference>
<reference evidence="1" key="1">
    <citation type="submission" date="2019-12" db="EMBL/GenBank/DDBJ databases">
        <title>Clostridiaceae gen. nov. sp. nov., isolated from sediment in Xinjiang, China.</title>
        <authorList>
            <person name="Zhang R."/>
        </authorList>
    </citation>
    <scope>NUCLEOTIDE SEQUENCE</scope>
    <source>
        <strain evidence="1">D2Q-11</strain>
    </source>
</reference>
<organism evidence="1 2">
    <name type="scientific">Anaeromonas frigoriresistens</name>
    <dbReference type="NCBI Taxonomy" id="2683708"/>
    <lineage>
        <taxon>Bacteria</taxon>
        <taxon>Bacillati</taxon>
        <taxon>Bacillota</taxon>
        <taxon>Tissierellia</taxon>
        <taxon>Tissierellales</taxon>
        <taxon>Thermohalobacteraceae</taxon>
        <taxon>Anaeromonas</taxon>
    </lineage>
</organism>
<dbReference type="SUPFAM" id="SSF81301">
    <property type="entry name" value="Nucleotidyltransferase"/>
    <property type="match status" value="1"/>
</dbReference>
<name>A0A942Z7X7_9FIRM</name>
<dbReference type="InterPro" id="IPR043519">
    <property type="entry name" value="NT_sf"/>
</dbReference>
<dbReference type="Gene3D" id="3.30.460.10">
    <property type="entry name" value="Beta Polymerase, domain 2"/>
    <property type="match status" value="1"/>
</dbReference>
<evidence type="ECO:0000313" key="2">
    <source>
        <dbReference type="Proteomes" id="UP000724672"/>
    </source>
</evidence>
<evidence type="ECO:0000313" key="1">
    <source>
        <dbReference type="EMBL" id="MBS4537713.1"/>
    </source>
</evidence>
<dbReference type="AlphaFoldDB" id="A0A942Z7X7"/>
<dbReference type="PANTHER" id="PTHR34822">
    <property type="entry name" value="GRPB DOMAIN PROTEIN (AFU_ORTHOLOGUE AFUA_1G01530)"/>
    <property type="match status" value="1"/>
</dbReference>
<dbReference type="Proteomes" id="UP000724672">
    <property type="component" value="Unassembled WGS sequence"/>
</dbReference>